<keyword evidence="8" id="KW-0520">NAD</keyword>
<protein>
    <recommendedName>
        <fullName evidence="4">NAD(+) diphosphatase</fullName>
        <ecNumber evidence="4">3.6.1.22</ecNumber>
    </recommendedName>
</protein>
<proteinExistence type="inferred from homology"/>
<dbReference type="InterPro" id="IPR050241">
    <property type="entry name" value="NAD-cap_RNA_hydrolase_NudC"/>
</dbReference>
<evidence type="ECO:0000259" key="10">
    <source>
        <dbReference type="PROSITE" id="PS51462"/>
    </source>
</evidence>
<dbReference type="PROSITE" id="PS00893">
    <property type="entry name" value="NUDIX_BOX"/>
    <property type="match status" value="1"/>
</dbReference>
<dbReference type="InterPro" id="IPR020084">
    <property type="entry name" value="NUDIX_hydrolase_CS"/>
</dbReference>
<evidence type="ECO:0000256" key="9">
    <source>
        <dbReference type="ARBA" id="ARBA00023679"/>
    </source>
</evidence>
<keyword evidence="12" id="KW-1185">Reference proteome</keyword>
<evidence type="ECO:0000256" key="3">
    <source>
        <dbReference type="ARBA" id="ARBA00009595"/>
    </source>
</evidence>
<evidence type="ECO:0000256" key="6">
    <source>
        <dbReference type="ARBA" id="ARBA00022801"/>
    </source>
</evidence>
<dbReference type="InterPro" id="IPR015797">
    <property type="entry name" value="NUDIX_hydrolase-like_dom_sf"/>
</dbReference>
<dbReference type="Proteomes" id="UP001497392">
    <property type="component" value="Unassembled WGS sequence"/>
</dbReference>
<dbReference type="InterPro" id="IPR015375">
    <property type="entry name" value="NADH_PPase-like_N"/>
</dbReference>
<dbReference type="PANTHER" id="PTHR42904:SF6">
    <property type="entry name" value="NAD-CAPPED RNA HYDROLASE NUDT12"/>
    <property type="match status" value="1"/>
</dbReference>
<dbReference type="InterPro" id="IPR000086">
    <property type="entry name" value="NUDIX_hydrolase_dom"/>
</dbReference>
<keyword evidence="5" id="KW-0479">Metal-binding</keyword>
<dbReference type="Pfam" id="PF09296">
    <property type="entry name" value="NUDIX-like"/>
    <property type="match status" value="1"/>
</dbReference>
<reference evidence="11 12" key="1">
    <citation type="submission" date="2024-06" db="EMBL/GenBank/DDBJ databases">
        <authorList>
            <person name="Kraege A."/>
            <person name="Thomma B."/>
        </authorList>
    </citation>
    <scope>NUCLEOTIDE SEQUENCE [LARGE SCALE GENOMIC DNA]</scope>
</reference>
<dbReference type="PROSITE" id="PS51462">
    <property type="entry name" value="NUDIX"/>
    <property type="match status" value="1"/>
</dbReference>
<gene>
    <name evidence="11" type="primary">g224</name>
    <name evidence="11" type="ORF">VP750_LOCUS194</name>
</gene>
<dbReference type="InterPro" id="IPR049734">
    <property type="entry name" value="NudC-like_C"/>
</dbReference>
<accession>A0ABP1FIW4</accession>
<evidence type="ECO:0000256" key="8">
    <source>
        <dbReference type="ARBA" id="ARBA00023027"/>
    </source>
</evidence>
<organism evidence="11 12">
    <name type="scientific">Coccomyxa viridis</name>
    <dbReference type="NCBI Taxonomy" id="1274662"/>
    <lineage>
        <taxon>Eukaryota</taxon>
        <taxon>Viridiplantae</taxon>
        <taxon>Chlorophyta</taxon>
        <taxon>core chlorophytes</taxon>
        <taxon>Trebouxiophyceae</taxon>
        <taxon>Trebouxiophyceae incertae sedis</taxon>
        <taxon>Coccomyxaceae</taxon>
        <taxon>Coccomyxa</taxon>
    </lineage>
</organism>
<dbReference type="EC" id="3.6.1.22" evidence="4"/>
<comment type="caution">
    <text evidence="11">The sequence shown here is derived from an EMBL/GenBank/DDBJ whole genome shotgun (WGS) entry which is preliminary data.</text>
</comment>
<dbReference type="CDD" id="cd03429">
    <property type="entry name" value="NUDIX_NADH_pyrophosphatase_Nudt13"/>
    <property type="match status" value="1"/>
</dbReference>
<evidence type="ECO:0000313" key="11">
    <source>
        <dbReference type="EMBL" id="CAL5218535.1"/>
    </source>
</evidence>
<keyword evidence="6" id="KW-0378">Hydrolase</keyword>
<evidence type="ECO:0000313" key="12">
    <source>
        <dbReference type="Proteomes" id="UP001497392"/>
    </source>
</evidence>
<evidence type="ECO:0000256" key="4">
    <source>
        <dbReference type="ARBA" id="ARBA00012381"/>
    </source>
</evidence>
<dbReference type="SUPFAM" id="SSF55811">
    <property type="entry name" value="Nudix"/>
    <property type="match status" value="1"/>
</dbReference>
<comment type="cofactor">
    <cofactor evidence="1">
        <name>Mg(2+)</name>
        <dbReference type="ChEBI" id="CHEBI:18420"/>
    </cofactor>
</comment>
<keyword evidence="7" id="KW-0460">Magnesium</keyword>
<evidence type="ECO:0000256" key="1">
    <source>
        <dbReference type="ARBA" id="ARBA00001946"/>
    </source>
</evidence>
<evidence type="ECO:0000256" key="5">
    <source>
        <dbReference type="ARBA" id="ARBA00022723"/>
    </source>
</evidence>
<sequence>MVSTEPAKKLRWLEAPELENLGYTPSTEGTINHTQQGLLTPLLLGKEDSVWRMSIEAPEALLDDIGSSNYELADLRSLMPELSMEELAVAGHAVALSNWHRSHVFCGKCGSQTLSIEVGGKRQCTADPAHREYPRTDPVAIMLVESVDGKHALLGRPRSLKRRGPVLTCLSGFIEQGESIEEAVAREVREEAGVEVKNVHILGSQPWPIGRGGSCELMIGCIAQAKNDTVHMDDTEMEEVRWVSRADVAKALDRSSSKDNPLTGGSGEQHEDLDFFIPPPWAIAHHLIKIWAGQPSAWFSAKL</sequence>
<dbReference type="NCBIfam" id="NF001299">
    <property type="entry name" value="PRK00241.1"/>
    <property type="match status" value="1"/>
</dbReference>
<dbReference type="Gene3D" id="3.90.79.20">
    <property type="match status" value="1"/>
</dbReference>
<dbReference type="Pfam" id="PF00293">
    <property type="entry name" value="NUDIX"/>
    <property type="match status" value="1"/>
</dbReference>
<feature type="domain" description="Nudix hydrolase" evidence="10">
    <location>
        <begin position="134"/>
        <end position="266"/>
    </location>
</feature>
<dbReference type="Gene3D" id="3.90.79.10">
    <property type="entry name" value="Nucleoside Triphosphate Pyrophosphohydrolase"/>
    <property type="match status" value="1"/>
</dbReference>
<name>A0ABP1FIW4_9CHLO</name>
<comment type="similarity">
    <text evidence="3">Belongs to the Nudix hydrolase family. NudC subfamily.</text>
</comment>
<dbReference type="PANTHER" id="PTHR42904">
    <property type="entry name" value="NUDIX HYDROLASE, NUDC SUBFAMILY"/>
    <property type="match status" value="1"/>
</dbReference>
<comment type="cofactor">
    <cofactor evidence="2">
        <name>Zn(2+)</name>
        <dbReference type="ChEBI" id="CHEBI:29105"/>
    </cofactor>
</comment>
<comment type="catalytic activity">
    <reaction evidence="9">
        <text>a 5'-end NAD(+)-phospho-ribonucleoside in mRNA + H2O = a 5'-end phospho-adenosine-phospho-ribonucleoside in mRNA + beta-nicotinamide D-ribonucleotide + 2 H(+)</text>
        <dbReference type="Rhea" id="RHEA:60876"/>
        <dbReference type="Rhea" id="RHEA-COMP:15698"/>
        <dbReference type="Rhea" id="RHEA-COMP:15719"/>
        <dbReference type="ChEBI" id="CHEBI:14649"/>
        <dbReference type="ChEBI" id="CHEBI:15377"/>
        <dbReference type="ChEBI" id="CHEBI:15378"/>
        <dbReference type="ChEBI" id="CHEBI:144029"/>
        <dbReference type="ChEBI" id="CHEBI:144051"/>
    </reaction>
    <physiologicalReaction direction="left-to-right" evidence="9">
        <dbReference type="Rhea" id="RHEA:60877"/>
    </physiologicalReaction>
</comment>
<dbReference type="EMBL" id="CAXHTA020000001">
    <property type="protein sequence ID" value="CAL5218535.1"/>
    <property type="molecule type" value="Genomic_DNA"/>
</dbReference>
<evidence type="ECO:0000256" key="7">
    <source>
        <dbReference type="ARBA" id="ARBA00022842"/>
    </source>
</evidence>
<evidence type="ECO:0000256" key="2">
    <source>
        <dbReference type="ARBA" id="ARBA00001947"/>
    </source>
</evidence>